<dbReference type="InterPro" id="IPR007422">
    <property type="entry name" value="Peptidase_Prp"/>
</dbReference>
<comment type="caution">
    <text evidence="7">The sequence shown here is derived from an EMBL/GenBank/DDBJ whole genome shotgun (WGS) entry which is preliminary data.</text>
</comment>
<dbReference type="GO" id="GO:0006508">
    <property type="term" value="P:proteolysis"/>
    <property type="evidence" value="ECO:0007669"/>
    <property type="project" value="UniProtKB-KW"/>
</dbReference>
<dbReference type="PANTHER" id="PTHR39178">
    <property type="entry name" value="HYPOTHETICAL RIBOSOME-ASSOCIATED PROTEIN"/>
    <property type="match status" value="1"/>
</dbReference>
<dbReference type="GO" id="GO:0042254">
    <property type="term" value="P:ribosome biogenesis"/>
    <property type="evidence" value="ECO:0007669"/>
    <property type="project" value="UniProtKB-KW"/>
</dbReference>
<comment type="similarity">
    <text evidence="5">Belongs to the Prp family.</text>
</comment>
<dbReference type="EMBL" id="JAFBEB010000008">
    <property type="protein sequence ID" value="MBM7590890.1"/>
    <property type="molecule type" value="Genomic_DNA"/>
</dbReference>
<evidence type="ECO:0000256" key="5">
    <source>
        <dbReference type="ARBA" id="ARBA00044503"/>
    </source>
</evidence>
<dbReference type="InterPro" id="IPR036764">
    <property type="entry name" value="Peptidase_Prp_sf"/>
</dbReference>
<keyword evidence="2" id="KW-0645">Protease</keyword>
<dbReference type="RefSeq" id="WP_204518638.1">
    <property type="nucleotide sequence ID" value="NZ_BAABIN010000005.1"/>
</dbReference>
<gene>
    <name evidence="7" type="ORF">JOD01_002502</name>
</gene>
<dbReference type="SUPFAM" id="SSF118010">
    <property type="entry name" value="TM1457-like"/>
    <property type="match status" value="1"/>
</dbReference>
<name>A0A938Y452_9BACL</name>
<sequence length="77" mass="8426">MIKIKAYLDNGEMKIHAVGHAGYAEHGKDIVCAAISTIMQTALLGIQAVAQQYPEYVSMEIQSEEGESQNEKVAMEL</sequence>
<evidence type="ECO:0000256" key="3">
    <source>
        <dbReference type="ARBA" id="ARBA00022801"/>
    </source>
</evidence>
<accession>A0A938Y452</accession>
<evidence type="ECO:0000256" key="2">
    <source>
        <dbReference type="ARBA" id="ARBA00022670"/>
    </source>
</evidence>
<dbReference type="Proteomes" id="UP000717624">
    <property type="component" value="Unassembled WGS sequence"/>
</dbReference>
<reference evidence="7" key="1">
    <citation type="submission" date="2021-01" db="EMBL/GenBank/DDBJ databases">
        <title>Genomic Encyclopedia of Type Strains, Phase IV (KMG-IV): sequencing the most valuable type-strain genomes for metagenomic binning, comparative biology and taxonomic classification.</title>
        <authorList>
            <person name="Goeker M."/>
        </authorList>
    </citation>
    <scope>NUCLEOTIDE SEQUENCE</scope>
    <source>
        <strain evidence="7">DSM 25523</strain>
    </source>
</reference>
<dbReference type="AlphaFoldDB" id="A0A938Y452"/>
<keyword evidence="4" id="KW-0788">Thiol protease</keyword>
<organism evidence="7 8">
    <name type="scientific">Brevibacillus fulvus</name>
    <dbReference type="NCBI Taxonomy" id="1125967"/>
    <lineage>
        <taxon>Bacteria</taxon>
        <taxon>Bacillati</taxon>
        <taxon>Bacillota</taxon>
        <taxon>Bacilli</taxon>
        <taxon>Bacillales</taxon>
        <taxon>Paenibacillaceae</taxon>
        <taxon>Brevibacillus</taxon>
    </lineage>
</organism>
<proteinExistence type="inferred from homology"/>
<evidence type="ECO:0000256" key="1">
    <source>
        <dbReference type="ARBA" id="ARBA00022517"/>
    </source>
</evidence>
<evidence type="ECO:0000313" key="7">
    <source>
        <dbReference type="EMBL" id="MBM7590890.1"/>
    </source>
</evidence>
<keyword evidence="1" id="KW-0690">Ribosome biogenesis</keyword>
<dbReference type="GO" id="GO:0008234">
    <property type="term" value="F:cysteine-type peptidase activity"/>
    <property type="evidence" value="ECO:0007669"/>
    <property type="project" value="UniProtKB-KW"/>
</dbReference>
<dbReference type="Pfam" id="PF04327">
    <property type="entry name" value="Peptidase_Prp"/>
    <property type="match status" value="1"/>
</dbReference>
<evidence type="ECO:0000313" key="8">
    <source>
        <dbReference type="Proteomes" id="UP000717624"/>
    </source>
</evidence>
<keyword evidence="8" id="KW-1185">Reference proteome</keyword>
<protein>
    <recommendedName>
        <fullName evidence="6">Ribosomal processing cysteine protease Prp</fullName>
    </recommendedName>
</protein>
<dbReference type="PANTHER" id="PTHR39178:SF1">
    <property type="entry name" value="RIBOSOMAL-PROCESSING CYSTEINE PROTEASE PRP"/>
    <property type="match status" value="1"/>
</dbReference>
<dbReference type="CDD" id="cd16332">
    <property type="entry name" value="Prp-like"/>
    <property type="match status" value="1"/>
</dbReference>
<evidence type="ECO:0000256" key="4">
    <source>
        <dbReference type="ARBA" id="ARBA00022807"/>
    </source>
</evidence>
<keyword evidence="3" id="KW-0378">Hydrolase</keyword>
<dbReference type="Gene3D" id="3.30.70.1490">
    <property type="entry name" value="Cysteine protease Prp"/>
    <property type="match status" value="1"/>
</dbReference>
<evidence type="ECO:0000256" key="6">
    <source>
        <dbReference type="ARBA" id="ARBA00044538"/>
    </source>
</evidence>